<dbReference type="AlphaFoldDB" id="A0A641ATE2"/>
<dbReference type="OrthoDB" id="23692at2"/>
<dbReference type="SMART" id="SM00267">
    <property type="entry name" value="GGDEF"/>
    <property type="match status" value="1"/>
</dbReference>
<dbReference type="GO" id="GO:1902201">
    <property type="term" value="P:negative regulation of bacterial-type flagellum-dependent cell motility"/>
    <property type="evidence" value="ECO:0007669"/>
    <property type="project" value="TreeGrafter"/>
</dbReference>
<feature type="transmembrane region" description="Helical" evidence="1">
    <location>
        <begin position="93"/>
        <end position="112"/>
    </location>
</feature>
<feature type="transmembrane region" description="Helical" evidence="1">
    <location>
        <begin position="41"/>
        <end position="62"/>
    </location>
</feature>
<organism evidence="3 4">
    <name type="scientific">Aeromicrobium fastidiosum</name>
    <dbReference type="NCBI Taxonomy" id="52699"/>
    <lineage>
        <taxon>Bacteria</taxon>
        <taxon>Bacillati</taxon>
        <taxon>Actinomycetota</taxon>
        <taxon>Actinomycetes</taxon>
        <taxon>Propionibacteriales</taxon>
        <taxon>Nocardioidaceae</taxon>
        <taxon>Aeromicrobium</taxon>
    </lineage>
</organism>
<keyword evidence="1" id="KW-0472">Membrane</keyword>
<dbReference type="PANTHER" id="PTHR45138">
    <property type="entry name" value="REGULATORY COMPONENTS OF SENSORY TRANSDUCTION SYSTEM"/>
    <property type="match status" value="1"/>
</dbReference>
<name>A0A641ATE2_9ACTN</name>
<feature type="domain" description="GGDEF" evidence="2">
    <location>
        <begin position="199"/>
        <end position="317"/>
    </location>
</feature>
<dbReference type="NCBIfam" id="TIGR00254">
    <property type="entry name" value="GGDEF"/>
    <property type="match status" value="1"/>
</dbReference>
<dbReference type="Pfam" id="PF00990">
    <property type="entry name" value="GGDEF"/>
    <property type="match status" value="1"/>
</dbReference>
<evidence type="ECO:0000256" key="1">
    <source>
        <dbReference type="SAM" id="Phobius"/>
    </source>
</evidence>
<keyword evidence="1" id="KW-1133">Transmembrane helix</keyword>
<dbReference type="GO" id="GO:0005886">
    <property type="term" value="C:plasma membrane"/>
    <property type="evidence" value="ECO:0007669"/>
    <property type="project" value="TreeGrafter"/>
</dbReference>
<dbReference type="PANTHER" id="PTHR45138:SF9">
    <property type="entry name" value="DIGUANYLATE CYCLASE DGCM-RELATED"/>
    <property type="match status" value="1"/>
</dbReference>
<feature type="transmembrane region" description="Helical" evidence="1">
    <location>
        <begin position="119"/>
        <end position="135"/>
    </location>
</feature>
<gene>
    <name evidence="3" type="ORF">ESP62_002850</name>
</gene>
<dbReference type="SUPFAM" id="SSF55073">
    <property type="entry name" value="Nucleotide cyclase"/>
    <property type="match status" value="1"/>
</dbReference>
<dbReference type="GO" id="GO:0043709">
    <property type="term" value="P:cell adhesion involved in single-species biofilm formation"/>
    <property type="evidence" value="ECO:0007669"/>
    <property type="project" value="TreeGrafter"/>
</dbReference>
<proteinExistence type="predicted"/>
<dbReference type="InterPro" id="IPR043128">
    <property type="entry name" value="Rev_trsase/Diguanyl_cyclase"/>
</dbReference>
<keyword evidence="4" id="KW-1185">Reference proteome</keyword>
<dbReference type="CDD" id="cd01949">
    <property type="entry name" value="GGDEF"/>
    <property type="match status" value="1"/>
</dbReference>
<dbReference type="EMBL" id="SDPP02000001">
    <property type="protein sequence ID" value="KAA1380158.1"/>
    <property type="molecule type" value="Genomic_DNA"/>
</dbReference>
<dbReference type="GO" id="GO:0052621">
    <property type="term" value="F:diguanylate cyclase activity"/>
    <property type="evidence" value="ECO:0007669"/>
    <property type="project" value="TreeGrafter"/>
</dbReference>
<dbReference type="Gene3D" id="3.30.70.270">
    <property type="match status" value="1"/>
</dbReference>
<comment type="caution">
    <text evidence="3">The sequence shown here is derived from an EMBL/GenBank/DDBJ whole genome shotgun (WGS) entry which is preliminary data.</text>
</comment>
<evidence type="ECO:0000313" key="3">
    <source>
        <dbReference type="EMBL" id="KAA1380158.1"/>
    </source>
</evidence>
<dbReference type="PROSITE" id="PS50887">
    <property type="entry name" value="GGDEF"/>
    <property type="match status" value="1"/>
</dbReference>
<evidence type="ECO:0000313" key="4">
    <source>
        <dbReference type="Proteomes" id="UP001515100"/>
    </source>
</evidence>
<reference evidence="3" key="1">
    <citation type="submission" date="2019-09" db="EMBL/GenBank/DDBJ databases">
        <authorList>
            <person name="Li J."/>
        </authorList>
    </citation>
    <scope>NUCLEOTIDE SEQUENCE [LARGE SCALE GENOMIC DNA]</scope>
    <source>
        <strain evidence="3">NRBC 14897</strain>
    </source>
</reference>
<dbReference type="InterPro" id="IPR029787">
    <property type="entry name" value="Nucleotide_cyclase"/>
</dbReference>
<protein>
    <submittedName>
        <fullName evidence="3">GGDEF domain-containing protein</fullName>
    </submittedName>
</protein>
<dbReference type="InterPro" id="IPR000160">
    <property type="entry name" value="GGDEF_dom"/>
</dbReference>
<dbReference type="Proteomes" id="UP001515100">
    <property type="component" value="Unassembled WGS sequence"/>
</dbReference>
<accession>A0A641ATE2</accession>
<dbReference type="InterPro" id="IPR050469">
    <property type="entry name" value="Diguanylate_Cyclase"/>
</dbReference>
<evidence type="ECO:0000259" key="2">
    <source>
        <dbReference type="PROSITE" id="PS50887"/>
    </source>
</evidence>
<sequence length="328" mass="34904">MKMGPAAAIPPFAWVTSAGGLVIALSGLVDAVTSTGDGFASAWTWGWIAVTVLAAAVPIALGDRLVREIGIVGAGLFFAVTSLQMALSTSAVASINNLVLYPMVACYLGWFYRRAVARFVTAAAFVASGTAVVVNTHDRVFITWVNLVLASTFCLEAAGYLRARLDREITTDPLTGVLNRSGLDERIDIELGRAARAGMPLTVGIIDLDGFKQVNDEHGHAAGDRLLVSFASALSDLSRSYDTVARIGGDEFLVMMPGTSAQGEDFFERLRGATGTGWSYGLAEAVPDDSARTIRARADGELYAQKVLRRRLQDPRPLDPHVDPTSPS</sequence>
<feature type="transmembrane region" description="Helical" evidence="1">
    <location>
        <begin position="69"/>
        <end position="87"/>
    </location>
</feature>
<feature type="transmembrane region" description="Helical" evidence="1">
    <location>
        <begin position="141"/>
        <end position="161"/>
    </location>
</feature>
<keyword evidence="1" id="KW-0812">Transmembrane</keyword>